<feature type="region of interest" description="Disordered" evidence="1">
    <location>
        <begin position="73"/>
        <end position="123"/>
    </location>
</feature>
<protein>
    <submittedName>
        <fullName evidence="2">Uncharacterized protein</fullName>
    </submittedName>
</protein>
<gene>
    <name evidence="2" type="ORF">SAMN05421748_11579</name>
</gene>
<evidence type="ECO:0000256" key="1">
    <source>
        <dbReference type="SAM" id="MobiDB-lite"/>
    </source>
</evidence>
<dbReference type="EMBL" id="OBDY01000015">
    <property type="protein sequence ID" value="SNY54464.1"/>
    <property type="molecule type" value="Genomic_DNA"/>
</dbReference>
<dbReference type="RefSeq" id="WP_245923449.1">
    <property type="nucleotide sequence ID" value="NZ_OBDY01000015.1"/>
</dbReference>
<keyword evidence="3" id="KW-1185">Reference proteome</keyword>
<feature type="compositionally biased region" description="Low complexity" evidence="1">
    <location>
        <begin position="73"/>
        <end position="89"/>
    </location>
</feature>
<dbReference type="Proteomes" id="UP000219612">
    <property type="component" value="Unassembled WGS sequence"/>
</dbReference>
<evidence type="ECO:0000313" key="2">
    <source>
        <dbReference type="EMBL" id="SNY54464.1"/>
    </source>
</evidence>
<sequence>MTAAFAQHSSADLRKFAPPAATAPNGLGGLCLFPVVARAYVQDRQHQSYAVIAGLGPLAGAYKAGSLAVTGITTTPPTTVSDSSPADSALGAGSPTSALGQSAAPTPRATRRRPPINFLVRGG</sequence>
<accession>A0A285J2H2</accession>
<organism evidence="2 3">
    <name type="scientific">Paractinoplanes atraurantiacus</name>
    <dbReference type="NCBI Taxonomy" id="1036182"/>
    <lineage>
        <taxon>Bacteria</taxon>
        <taxon>Bacillati</taxon>
        <taxon>Actinomycetota</taxon>
        <taxon>Actinomycetes</taxon>
        <taxon>Micromonosporales</taxon>
        <taxon>Micromonosporaceae</taxon>
        <taxon>Paractinoplanes</taxon>
    </lineage>
</organism>
<reference evidence="2 3" key="1">
    <citation type="submission" date="2017-09" db="EMBL/GenBank/DDBJ databases">
        <authorList>
            <person name="Ehlers B."/>
            <person name="Leendertz F.H."/>
        </authorList>
    </citation>
    <scope>NUCLEOTIDE SEQUENCE [LARGE SCALE GENOMIC DNA]</scope>
    <source>
        <strain evidence="2 3">CGMCC 4.6857</strain>
    </source>
</reference>
<proteinExistence type="predicted"/>
<name>A0A285J2H2_9ACTN</name>
<evidence type="ECO:0000313" key="3">
    <source>
        <dbReference type="Proteomes" id="UP000219612"/>
    </source>
</evidence>
<dbReference type="AlphaFoldDB" id="A0A285J2H2"/>